<gene>
    <name evidence="2" type="ORF">AALO_G00109850</name>
</gene>
<reference evidence="2" key="1">
    <citation type="submission" date="2020-10" db="EMBL/GenBank/DDBJ databases">
        <title>Chromosome-scale genome assembly of the Allis shad, Alosa alosa.</title>
        <authorList>
            <person name="Margot Z."/>
            <person name="Christophe K."/>
            <person name="Cabau C."/>
            <person name="Louis A."/>
            <person name="Berthelot C."/>
            <person name="Parey E."/>
            <person name="Roest Crollius H."/>
            <person name="Montfort J."/>
            <person name="Robinson-Rechavi M."/>
            <person name="Bucao C."/>
            <person name="Bouchez O."/>
            <person name="Gislard M."/>
            <person name="Lluch J."/>
            <person name="Milhes M."/>
            <person name="Lampietro C."/>
            <person name="Lopez Roques C."/>
            <person name="Donnadieu C."/>
            <person name="Braasch I."/>
            <person name="Desvignes T."/>
            <person name="Postlethwait J."/>
            <person name="Bobe J."/>
            <person name="Guiguen Y."/>
        </authorList>
    </citation>
    <scope>NUCLEOTIDE SEQUENCE</scope>
    <source>
        <strain evidence="2">M-15738</strain>
        <tissue evidence="2">Blood</tissue>
    </source>
</reference>
<feature type="region of interest" description="Disordered" evidence="1">
    <location>
        <begin position="62"/>
        <end position="86"/>
    </location>
</feature>
<keyword evidence="3" id="KW-1185">Reference proteome</keyword>
<dbReference type="EMBL" id="JADWDJ010000008">
    <property type="protein sequence ID" value="KAG5276799.1"/>
    <property type="molecule type" value="Genomic_DNA"/>
</dbReference>
<feature type="non-terminal residue" evidence="2">
    <location>
        <position position="1"/>
    </location>
</feature>
<dbReference type="AlphaFoldDB" id="A0AAV6GNU7"/>
<evidence type="ECO:0000256" key="1">
    <source>
        <dbReference type="SAM" id="MobiDB-lite"/>
    </source>
</evidence>
<evidence type="ECO:0000313" key="3">
    <source>
        <dbReference type="Proteomes" id="UP000823561"/>
    </source>
</evidence>
<name>A0AAV6GNU7_9TELE</name>
<feature type="region of interest" description="Disordered" evidence="1">
    <location>
        <begin position="1"/>
        <end position="37"/>
    </location>
</feature>
<protein>
    <submittedName>
        <fullName evidence="2">Uncharacterized protein</fullName>
    </submittedName>
</protein>
<accession>A0AAV6GNU7</accession>
<proteinExistence type="predicted"/>
<evidence type="ECO:0000313" key="2">
    <source>
        <dbReference type="EMBL" id="KAG5276799.1"/>
    </source>
</evidence>
<dbReference type="Proteomes" id="UP000823561">
    <property type="component" value="Chromosome 8"/>
</dbReference>
<feature type="compositionally biased region" description="Basic and acidic residues" evidence="1">
    <location>
        <begin position="75"/>
        <end position="86"/>
    </location>
</feature>
<organism evidence="2 3">
    <name type="scientific">Alosa alosa</name>
    <name type="common">allis shad</name>
    <dbReference type="NCBI Taxonomy" id="278164"/>
    <lineage>
        <taxon>Eukaryota</taxon>
        <taxon>Metazoa</taxon>
        <taxon>Chordata</taxon>
        <taxon>Craniata</taxon>
        <taxon>Vertebrata</taxon>
        <taxon>Euteleostomi</taxon>
        <taxon>Actinopterygii</taxon>
        <taxon>Neopterygii</taxon>
        <taxon>Teleostei</taxon>
        <taxon>Clupei</taxon>
        <taxon>Clupeiformes</taxon>
        <taxon>Clupeoidei</taxon>
        <taxon>Clupeidae</taxon>
        <taxon>Alosa</taxon>
    </lineage>
</organism>
<comment type="caution">
    <text evidence="2">The sequence shown here is derived from an EMBL/GenBank/DDBJ whole genome shotgun (WGS) entry which is preliminary data.</text>
</comment>
<sequence length="86" mass="9360">ITSVRRHRTEGSRQVSRSPSITPPIDLGPAPEGGEVIPSGLCQSIPLTIRLRFSTVPRGRGSTPLLLFSSQTQHNRPDKWSPDDCG</sequence>